<dbReference type="AlphaFoldDB" id="E3NA89"/>
<name>E3NA89_CAERE</name>
<dbReference type="HOGENOM" id="CLU_2348649_0_0_1"/>
<dbReference type="OrthoDB" id="413649at2759"/>
<gene>
    <name evidence="1" type="ORF">CRE_25837</name>
</gene>
<accession>E3NA89</accession>
<evidence type="ECO:0000313" key="2">
    <source>
        <dbReference type="Proteomes" id="UP000008281"/>
    </source>
</evidence>
<protein>
    <submittedName>
        <fullName evidence="1">Uncharacterized protein</fullName>
    </submittedName>
</protein>
<dbReference type="EMBL" id="DS268573">
    <property type="protein sequence ID" value="EFO91013.1"/>
    <property type="molecule type" value="Genomic_DNA"/>
</dbReference>
<organism evidence="2">
    <name type="scientific">Caenorhabditis remanei</name>
    <name type="common">Caenorhabditis vulgaris</name>
    <dbReference type="NCBI Taxonomy" id="31234"/>
    <lineage>
        <taxon>Eukaryota</taxon>
        <taxon>Metazoa</taxon>
        <taxon>Ecdysozoa</taxon>
        <taxon>Nematoda</taxon>
        <taxon>Chromadorea</taxon>
        <taxon>Rhabditida</taxon>
        <taxon>Rhabditina</taxon>
        <taxon>Rhabditomorpha</taxon>
        <taxon>Rhabditoidea</taxon>
        <taxon>Rhabditidae</taxon>
        <taxon>Peloderinae</taxon>
        <taxon>Caenorhabditis</taxon>
    </lineage>
</organism>
<reference evidence="1" key="1">
    <citation type="submission" date="2007-07" db="EMBL/GenBank/DDBJ databases">
        <title>PCAP assembly of the Caenorhabditis remanei genome.</title>
        <authorList>
            <consortium name="The Caenorhabditis remanei Sequencing Consortium"/>
            <person name="Wilson R.K."/>
        </authorList>
    </citation>
    <scope>NUCLEOTIDE SEQUENCE [LARGE SCALE GENOMIC DNA]</scope>
    <source>
        <strain evidence="1">PB4641</strain>
    </source>
</reference>
<dbReference type="InParanoid" id="E3NA89"/>
<sequence length="97" mass="11238">MELTRRNEYKQKKNELEEILSTKVSPQYKKLLEEFEKSLWYHSPQSLPHSTNIPPAKLTDPMLILALKTKSIMETKKPGDYPVERASCCQLAEFVGN</sequence>
<evidence type="ECO:0000313" key="1">
    <source>
        <dbReference type="EMBL" id="EFO91013.1"/>
    </source>
</evidence>
<dbReference type="Proteomes" id="UP000008281">
    <property type="component" value="Unassembled WGS sequence"/>
</dbReference>
<keyword evidence="2" id="KW-1185">Reference proteome</keyword>
<proteinExistence type="predicted"/>